<dbReference type="CDD" id="cd13858">
    <property type="entry name" value="CuRO_1_tcLCC2_insect_like"/>
    <property type="match status" value="1"/>
</dbReference>
<dbReference type="PANTHER" id="PTHR11709:SF394">
    <property type="entry name" value="FI03373P-RELATED"/>
    <property type="match status" value="1"/>
</dbReference>
<gene>
    <name evidence="9" type="ORF">ACJMK2_015657</name>
</gene>
<dbReference type="Pfam" id="PF07731">
    <property type="entry name" value="Cu-oxidase_2"/>
    <property type="match status" value="1"/>
</dbReference>
<feature type="signal peptide" evidence="5">
    <location>
        <begin position="1"/>
        <end position="20"/>
    </location>
</feature>
<dbReference type="InterPro" id="IPR001117">
    <property type="entry name" value="Cu-oxidase_2nd"/>
</dbReference>
<dbReference type="Proteomes" id="UP001634394">
    <property type="component" value="Unassembled WGS sequence"/>
</dbReference>
<organism evidence="9 10">
    <name type="scientific">Sinanodonta woodiana</name>
    <name type="common">Chinese pond mussel</name>
    <name type="synonym">Anodonta woodiana</name>
    <dbReference type="NCBI Taxonomy" id="1069815"/>
    <lineage>
        <taxon>Eukaryota</taxon>
        <taxon>Metazoa</taxon>
        <taxon>Spiralia</taxon>
        <taxon>Lophotrochozoa</taxon>
        <taxon>Mollusca</taxon>
        <taxon>Bivalvia</taxon>
        <taxon>Autobranchia</taxon>
        <taxon>Heteroconchia</taxon>
        <taxon>Palaeoheterodonta</taxon>
        <taxon>Unionida</taxon>
        <taxon>Unionoidea</taxon>
        <taxon>Unionidae</taxon>
        <taxon>Unioninae</taxon>
        <taxon>Sinanodonta</taxon>
    </lineage>
</organism>
<dbReference type="CDD" id="cd13884">
    <property type="entry name" value="CuRO_2_tcLCC_insect_like"/>
    <property type="match status" value="1"/>
</dbReference>
<comment type="caution">
    <text evidence="9">The sequence shown here is derived from an EMBL/GenBank/DDBJ whole genome shotgun (WGS) entry which is preliminary data.</text>
</comment>
<dbReference type="AlphaFoldDB" id="A0ABD3US34"/>
<accession>A0ABD3US34</accession>
<dbReference type="InterPro" id="IPR011707">
    <property type="entry name" value="Cu-oxidase-like_N"/>
</dbReference>
<evidence type="ECO:0000313" key="10">
    <source>
        <dbReference type="Proteomes" id="UP001634394"/>
    </source>
</evidence>
<dbReference type="InterPro" id="IPR045087">
    <property type="entry name" value="Cu-oxidase_fam"/>
</dbReference>
<dbReference type="Gene3D" id="2.60.40.420">
    <property type="entry name" value="Cupredoxins - blue copper proteins"/>
    <property type="match status" value="3"/>
</dbReference>
<evidence type="ECO:0000256" key="2">
    <source>
        <dbReference type="ARBA" id="ARBA00022723"/>
    </source>
</evidence>
<reference evidence="9 10" key="1">
    <citation type="submission" date="2024-11" db="EMBL/GenBank/DDBJ databases">
        <title>Chromosome-level genome assembly of the freshwater bivalve Anodonta woodiana.</title>
        <authorList>
            <person name="Chen X."/>
        </authorList>
    </citation>
    <scope>NUCLEOTIDE SEQUENCE [LARGE SCALE GENOMIC DNA]</scope>
    <source>
        <strain evidence="9">MN2024</strain>
        <tissue evidence="9">Gills</tissue>
    </source>
</reference>
<dbReference type="PROSITE" id="PS00080">
    <property type="entry name" value="MULTICOPPER_OXIDASE2"/>
    <property type="match status" value="1"/>
</dbReference>
<evidence type="ECO:0000256" key="1">
    <source>
        <dbReference type="ARBA" id="ARBA00010609"/>
    </source>
</evidence>
<dbReference type="GO" id="GO:0046872">
    <property type="term" value="F:metal ion binding"/>
    <property type="evidence" value="ECO:0007669"/>
    <property type="project" value="UniProtKB-KW"/>
</dbReference>
<dbReference type="PANTHER" id="PTHR11709">
    <property type="entry name" value="MULTI-COPPER OXIDASE"/>
    <property type="match status" value="1"/>
</dbReference>
<feature type="chain" id="PRO_5044819408" description="Laccase" evidence="5">
    <location>
        <begin position="21"/>
        <end position="676"/>
    </location>
</feature>
<name>A0ABD3US34_SINWO</name>
<evidence type="ECO:0008006" key="11">
    <source>
        <dbReference type="Google" id="ProtNLM"/>
    </source>
</evidence>
<keyword evidence="5" id="KW-0732">Signal</keyword>
<feature type="domain" description="Plastocyanin-like" evidence="8">
    <location>
        <begin position="90"/>
        <end position="193"/>
    </location>
</feature>
<keyword evidence="4" id="KW-0186">Copper</keyword>
<dbReference type="InterPro" id="IPR002355">
    <property type="entry name" value="Cu_oxidase_Cu_BS"/>
</dbReference>
<evidence type="ECO:0000259" key="6">
    <source>
        <dbReference type="Pfam" id="PF00394"/>
    </source>
</evidence>
<evidence type="ECO:0000259" key="8">
    <source>
        <dbReference type="Pfam" id="PF07732"/>
    </source>
</evidence>
<dbReference type="EMBL" id="JBJQND010000015">
    <property type="protein sequence ID" value="KAL3851967.1"/>
    <property type="molecule type" value="Genomic_DNA"/>
</dbReference>
<comment type="similarity">
    <text evidence="1">Belongs to the multicopper oxidase family.</text>
</comment>
<dbReference type="GO" id="GO:0016491">
    <property type="term" value="F:oxidoreductase activity"/>
    <property type="evidence" value="ECO:0007669"/>
    <property type="project" value="UniProtKB-KW"/>
</dbReference>
<dbReference type="InterPro" id="IPR008972">
    <property type="entry name" value="Cupredoxin"/>
</dbReference>
<proteinExistence type="inferred from homology"/>
<keyword evidence="2" id="KW-0479">Metal-binding</keyword>
<evidence type="ECO:0000259" key="7">
    <source>
        <dbReference type="Pfam" id="PF07731"/>
    </source>
</evidence>
<dbReference type="InterPro" id="IPR011706">
    <property type="entry name" value="Cu-oxidase_C"/>
</dbReference>
<keyword evidence="10" id="KW-1185">Reference proteome</keyword>
<feature type="domain" description="Plastocyanin-like" evidence="6">
    <location>
        <begin position="234"/>
        <end position="367"/>
    </location>
</feature>
<keyword evidence="3" id="KW-0560">Oxidoreductase</keyword>
<evidence type="ECO:0000256" key="4">
    <source>
        <dbReference type="ARBA" id="ARBA00023008"/>
    </source>
</evidence>
<feature type="domain" description="Plastocyanin-like" evidence="7">
    <location>
        <begin position="453"/>
        <end position="623"/>
    </location>
</feature>
<evidence type="ECO:0000256" key="3">
    <source>
        <dbReference type="ARBA" id="ARBA00023002"/>
    </source>
</evidence>
<dbReference type="Pfam" id="PF00394">
    <property type="entry name" value="Cu-oxidase"/>
    <property type="match status" value="1"/>
</dbReference>
<protein>
    <recommendedName>
        <fullName evidence="11">Laccase</fullName>
    </recommendedName>
</protein>
<dbReference type="SUPFAM" id="SSF49503">
    <property type="entry name" value="Cupredoxins"/>
    <property type="match status" value="3"/>
</dbReference>
<sequence length="676" mass="76196">MLSDILFIIVASLVRLNTYAMVNGYGNCQMTDETCEFYLEIEHKLTMMRNKDLVFPYEGKLYLFNVVNVSEANPVPVDDVISADGWEVPRLVAAVNGKVPGPPIIVYEGQTVIVHVKNNLISQATSIHWHGLHQKGTPWMDGVPFVTQCPLHPGQVFTYKFKAQPKGTFWYHSHIGAQRSMGTFGAFIIREKQLLDMDEHIMVINDWNHDWDSDLAHMKMVYGTYDGRTKQSGSRSPDGALFSLFKFQAGLINGKGRYYDEMTGHHNGAPLEVFEVEHGYDYRFRVISAGVLYPFRISVDNHPLKIIASDGYDLDPVVAESFIINPGERFDFVIIANQVVSNYWIRAQSLEVDKNHTTEAILRYKGASAREPVTQAKTCTANDPCIVINCPFSHYLSHEFSFCMTFDDLKASTSEDPAPPFIPGKFQEYFLNFAFPGTIFNPGSVNGREFKIPSVSVLTQPYEWNYPCKAPGCGEQKVCTCTQSLDISNGDTVQMVLTNMGKGRGWSHPVHLHGHSFHVIKMGYARYNETTGKFIGDNLDVDCRGRTDREHSFCNNPRWSDVSWNDGNIVNVELGRSPRKDTIIVPTGGYVVIRIRADNPGLWYFHCHTELHSLVGMALMINESFSEVPKAPVNFPQCHNFPPGYISSENENVTYESQGVETHGSGMYYVAYCLSR</sequence>
<dbReference type="Pfam" id="PF07732">
    <property type="entry name" value="Cu-oxidase_3"/>
    <property type="match status" value="1"/>
</dbReference>
<dbReference type="FunFam" id="2.60.40.420:FF:000045">
    <property type="entry name" value="Laccase 2"/>
    <property type="match status" value="1"/>
</dbReference>
<evidence type="ECO:0000313" key="9">
    <source>
        <dbReference type="EMBL" id="KAL3851967.1"/>
    </source>
</evidence>
<dbReference type="CDD" id="cd13905">
    <property type="entry name" value="CuRO_3_tcLLC2_insect_like"/>
    <property type="match status" value="1"/>
</dbReference>
<evidence type="ECO:0000256" key="5">
    <source>
        <dbReference type="SAM" id="SignalP"/>
    </source>
</evidence>